<reference evidence="1" key="3">
    <citation type="submission" date="2025-09" db="UniProtKB">
        <authorList>
            <consortium name="Ensembl"/>
        </authorList>
    </citation>
    <scope>IDENTIFICATION</scope>
</reference>
<protein>
    <recommendedName>
        <fullName evidence="3">AT-rich interaction domain 5B</fullName>
    </recommendedName>
</protein>
<dbReference type="PANTHER" id="PTHR13964">
    <property type="entry name" value="RBP-RELATED"/>
    <property type="match status" value="1"/>
</dbReference>
<dbReference type="GO" id="GO:0000976">
    <property type="term" value="F:transcription cis-regulatory region binding"/>
    <property type="evidence" value="ECO:0007669"/>
    <property type="project" value="TreeGrafter"/>
</dbReference>
<dbReference type="GO" id="GO:0006357">
    <property type="term" value="P:regulation of transcription by RNA polymerase II"/>
    <property type="evidence" value="ECO:0007669"/>
    <property type="project" value="TreeGrafter"/>
</dbReference>
<accession>A0A4W5KS03</accession>
<dbReference type="Ensembl" id="ENSHHUT00000013581.1">
    <property type="protein sequence ID" value="ENSHHUP00000013155.1"/>
    <property type="gene ID" value="ENSHHUG00000008076.1"/>
</dbReference>
<organism evidence="1 2">
    <name type="scientific">Hucho hucho</name>
    <name type="common">huchen</name>
    <dbReference type="NCBI Taxonomy" id="62062"/>
    <lineage>
        <taxon>Eukaryota</taxon>
        <taxon>Metazoa</taxon>
        <taxon>Chordata</taxon>
        <taxon>Craniata</taxon>
        <taxon>Vertebrata</taxon>
        <taxon>Euteleostomi</taxon>
        <taxon>Actinopterygii</taxon>
        <taxon>Neopterygii</taxon>
        <taxon>Teleostei</taxon>
        <taxon>Protacanthopterygii</taxon>
        <taxon>Salmoniformes</taxon>
        <taxon>Salmonidae</taxon>
        <taxon>Salmoninae</taxon>
        <taxon>Hucho</taxon>
    </lineage>
</organism>
<dbReference type="PANTHER" id="PTHR13964:SF37">
    <property type="entry name" value="AT-RICH INTERACTIVE DOMAIN-CONTAINING PROTEIN 5B"/>
    <property type="match status" value="1"/>
</dbReference>
<evidence type="ECO:0008006" key="3">
    <source>
        <dbReference type="Google" id="ProtNLM"/>
    </source>
</evidence>
<proteinExistence type="predicted"/>
<evidence type="ECO:0000313" key="1">
    <source>
        <dbReference type="Ensembl" id="ENSHHUP00000013155.1"/>
    </source>
</evidence>
<dbReference type="Gene3D" id="2.30.30.490">
    <property type="match status" value="1"/>
</dbReference>
<dbReference type="Proteomes" id="UP000314982">
    <property type="component" value="Unassembled WGS sequence"/>
</dbReference>
<name>A0A4W5KS03_9TELE</name>
<dbReference type="GO" id="GO:0005634">
    <property type="term" value="C:nucleus"/>
    <property type="evidence" value="ECO:0007669"/>
    <property type="project" value="TreeGrafter"/>
</dbReference>
<dbReference type="GeneTree" id="ENSGT00940000163584"/>
<dbReference type="STRING" id="62062.ENSHHUP00000013155"/>
<evidence type="ECO:0000313" key="2">
    <source>
        <dbReference type="Proteomes" id="UP000314982"/>
    </source>
</evidence>
<dbReference type="InterPro" id="IPR051232">
    <property type="entry name" value="ARID/SWI1_ChromRemod"/>
</dbReference>
<reference evidence="1" key="2">
    <citation type="submission" date="2025-08" db="UniProtKB">
        <authorList>
            <consortium name="Ensembl"/>
        </authorList>
    </citation>
    <scope>IDENTIFICATION</scope>
</reference>
<reference evidence="2" key="1">
    <citation type="submission" date="2018-06" db="EMBL/GenBank/DDBJ databases">
        <title>Genome assembly of Danube salmon.</title>
        <authorList>
            <person name="Macqueen D.J."/>
            <person name="Gundappa M.K."/>
        </authorList>
    </citation>
    <scope>NUCLEOTIDE SEQUENCE [LARGE SCALE GENOMIC DNA]</scope>
</reference>
<dbReference type="AlphaFoldDB" id="A0A4W5KS03"/>
<dbReference type="InterPro" id="IPR043151">
    <property type="entry name" value="BAH_sf"/>
</dbReference>
<keyword evidence="2" id="KW-1185">Reference proteome</keyword>
<sequence>MCLFSQVHVTFDLCLFYMPGTGVMCEMNDLSLFPQWVGSSCGLHGPYIFYKAFRFHLEANPRILSLGDFFLVRCRPGEPLCIAELQLLWEERTSKQLLSSSKLYFLPEDTPQGRTVTHGEDEVVAVSEKVVVKVQDLVRWMVWDSSGWSTGLKAVPLKPSEVLQELEKNRQRDTTVLHRYRESTLNSGLNFKDVLKEKAELGNTGISLSRCLYALTSQLFMSVICSRMK</sequence>